<reference evidence="9" key="1">
    <citation type="submission" date="2016-02" db="EMBL/GenBank/DDBJ databases">
        <authorList>
            <person name="Holder M.E."/>
            <person name="Ajami N.J."/>
            <person name="Petrosino J.F."/>
        </authorList>
    </citation>
    <scope>NUCLEOTIDE SEQUENCE [LARGE SCALE GENOMIC DNA]</scope>
    <source>
        <strain evidence="9">CCUG 36733</strain>
    </source>
</reference>
<evidence type="ECO:0000256" key="3">
    <source>
        <dbReference type="ARBA" id="ARBA00022475"/>
    </source>
</evidence>
<keyword evidence="3" id="KW-1003">Cell membrane</keyword>
<dbReference type="PANTHER" id="PTHR33884:SF3">
    <property type="entry name" value="UPF0410 PROTEIN YMGE"/>
    <property type="match status" value="1"/>
</dbReference>
<keyword evidence="5 7" id="KW-1133">Transmembrane helix</keyword>
<comment type="similarity">
    <text evidence="2">Belongs to the UPF0410 family.</text>
</comment>
<feature type="transmembrane region" description="Helical" evidence="7">
    <location>
        <begin position="61"/>
        <end position="81"/>
    </location>
</feature>
<comment type="subcellular location">
    <subcellularLocation>
        <location evidence="1">Cell membrane</location>
        <topology evidence="1">Multi-pass membrane protein</topology>
    </subcellularLocation>
</comment>
<evidence type="ECO:0000313" key="8">
    <source>
        <dbReference type="EMBL" id="AMD88472.1"/>
    </source>
</evidence>
<evidence type="ECO:0000256" key="6">
    <source>
        <dbReference type="ARBA" id="ARBA00023136"/>
    </source>
</evidence>
<protein>
    <submittedName>
        <fullName evidence="8">Transglycosylase</fullName>
    </submittedName>
</protein>
<dbReference type="Proteomes" id="UP000065220">
    <property type="component" value="Chromosome"/>
</dbReference>
<sequence>MGQIIGMIIVGAIIGALARLFLKGDQNLSILWTIILGALGAAAGAWIAGLFGVASTNGVDWIRWILSVICAMVFISVFIGVTRRK</sequence>
<accession>A0A0X8JH11</accession>
<dbReference type="GO" id="GO:0005886">
    <property type="term" value="C:plasma membrane"/>
    <property type="evidence" value="ECO:0007669"/>
    <property type="project" value="UniProtKB-SubCell"/>
</dbReference>
<feature type="transmembrane region" description="Helical" evidence="7">
    <location>
        <begin position="29"/>
        <end position="55"/>
    </location>
</feature>
<feature type="transmembrane region" description="Helical" evidence="7">
    <location>
        <begin position="6"/>
        <end position="22"/>
    </location>
</feature>
<name>A0A0X8JH11_ACTRD</name>
<dbReference type="KEGG" id="ard:AXF14_06475"/>
<gene>
    <name evidence="8" type="ORF">AXF14_06475</name>
</gene>
<evidence type="ECO:0000313" key="9">
    <source>
        <dbReference type="Proteomes" id="UP000065220"/>
    </source>
</evidence>
<dbReference type="EMBL" id="CP014228">
    <property type="protein sequence ID" value="AMD88472.1"/>
    <property type="molecule type" value="Genomic_DNA"/>
</dbReference>
<dbReference type="AlphaFoldDB" id="A0A0X8JH11"/>
<evidence type="ECO:0000256" key="2">
    <source>
        <dbReference type="ARBA" id="ARBA00011006"/>
    </source>
</evidence>
<dbReference type="STRING" id="111015.AXF14_06475"/>
<dbReference type="OrthoDB" id="5197368at2"/>
<dbReference type="InterPro" id="IPR007341">
    <property type="entry name" value="Transgly_assoc"/>
</dbReference>
<dbReference type="PANTHER" id="PTHR33884">
    <property type="entry name" value="UPF0410 PROTEIN YMGE"/>
    <property type="match status" value="1"/>
</dbReference>
<evidence type="ECO:0000256" key="7">
    <source>
        <dbReference type="SAM" id="Phobius"/>
    </source>
</evidence>
<keyword evidence="4 7" id="KW-0812">Transmembrane</keyword>
<evidence type="ECO:0000256" key="4">
    <source>
        <dbReference type="ARBA" id="ARBA00022692"/>
    </source>
</evidence>
<keyword evidence="9" id="KW-1185">Reference proteome</keyword>
<keyword evidence="6 7" id="KW-0472">Membrane</keyword>
<proteinExistence type="inferred from homology"/>
<organism evidence="8 9">
    <name type="scientific">Actinomyces radicidentis</name>
    <dbReference type="NCBI Taxonomy" id="111015"/>
    <lineage>
        <taxon>Bacteria</taxon>
        <taxon>Bacillati</taxon>
        <taxon>Actinomycetota</taxon>
        <taxon>Actinomycetes</taxon>
        <taxon>Actinomycetales</taxon>
        <taxon>Actinomycetaceae</taxon>
        <taxon>Actinomyces</taxon>
    </lineage>
</organism>
<evidence type="ECO:0000256" key="5">
    <source>
        <dbReference type="ARBA" id="ARBA00022989"/>
    </source>
</evidence>
<evidence type="ECO:0000256" key="1">
    <source>
        <dbReference type="ARBA" id="ARBA00004651"/>
    </source>
</evidence>